<dbReference type="AlphaFoldDB" id="A0A9N8D9V6"/>
<organism evidence="9 10">
    <name type="scientific">Seminavis robusta</name>
    <dbReference type="NCBI Taxonomy" id="568900"/>
    <lineage>
        <taxon>Eukaryota</taxon>
        <taxon>Sar</taxon>
        <taxon>Stramenopiles</taxon>
        <taxon>Ochrophyta</taxon>
        <taxon>Bacillariophyta</taxon>
        <taxon>Bacillariophyceae</taxon>
        <taxon>Bacillariophycidae</taxon>
        <taxon>Naviculales</taxon>
        <taxon>Naviculaceae</taxon>
        <taxon>Seminavis</taxon>
    </lineage>
</organism>
<dbReference type="InterPro" id="IPR044878">
    <property type="entry name" value="UbiA_sf"/>
</dbReference>
<comment type="subcellular location">
    <subcellularLocation>
        <location evidence="1">Membrane</location>
        <topology evidence="1">Multi-pass membrane protein</topology>
    </subcellularLocation>
</comment>
<feature type="transmembrane region" description="Helical" evidence="8">
    <location>
        <begin position="337"/>
        <end position="354"/>
    </location>
</feature>
<gene>
    <name evidence="9" type="ORF">SEMRO_11_G008640.1</name>
</gene>
<evidence type="ECO:0000256" key="2">
    <source>
        <dbReference type="ARBA" id="ARBA00022679"/>
    </source>
</evidence>
<feature type="transmembrane region" description="Helical" evidence="8">
    <location>
        <begin position="173"/>
        <end position="190"/>
    </location>
</feature>
<evidence type="ECO:0000256" key="4">
    <source>
        <dbReference type="ARBA" id="ARBA00022989"/>
    </source>
</evidence>
<keyword evidence="10" id="KW-1185">Reference proteome</keyword>
<proteinExistence type="inferred from homology"/>
<accession>A0A9N8D9V6</accession>
<feature type="transmembrane region" description="Helical" evidence="8">
    <location>
        <begin position="286"/>
        <end position="309"/>
    </location>
</feature>
<dbReference type="InterPro" id="IPR006369">
    <property type="entry name" value="Protohaem_IX_farnesylTrfase"/>
</dbReference>
<dbReference type="GO" id="GO:0016020">
    <property type="term" value="C:membrane"/>
    <property type="evidence" value="ECO:0007669"/>
    <property type="project" value="UniProtKB-SubCell"/>
</dbReference>
<keyword evidence="5" id="KW-0350">Heme biosynthesis</keyword>
<evidence type="ECO:0000256" key="8">
    <source>
        <dbReference type="SAM" id="Phobius"/>
    </source>
</evidence>
<feature type="transmembrane region" description="Helical" evidence="8">
    <location>
        <begin position="197"/>
        <end position="217"/>
    </location>
</feature>
<feature type="transmembrane region" description="Helical" evidence="8">
    <location>
        <begin position="229"/>
        <end position="248"/>
    </location>
</feature>
<keyword evidence="4 8" id="KW-1133">Transmembrane helix</keyword>
<feature type="transmembrane region" description="Helical" evidence="8">
    <location>
        <begin position="77"/>
        <end position="96"/>
    </location>
</feature>
<keyword evidence="2" id="KW-0808">Transferase</keyword>
<evidence type="ECO:0000256" key="7">
    <source>
        <dbReference type="ARBA" id="ARBA00030253"/>
    </source>
</evidence>
<dbReference type="GO" id="GO:0008495">
    <property type="term" value="F:protoheme IX farnesyltransferase activity"/>
    <property type="evidence" value="ECO:0007669"/>
    <property type="project" value="InterPro"/>
</dbReference>
<dbReference type="HAMAP" id="MF_00154">
    <property type="entry name" value="CyoE_CtaB"/>
    <property type="match status" value="1"/>
</dbReference>
<evidence type="ECO:0000313" key="10">
    <source>
        <dbReference type="Proteomes" id="UP001153069"/>
    </source>
</evidence>
<name>A0A9N8D9V6_9STRA</name>
<dbReference type="GO" id="GO:0006784">
    <property type="term" value="P:heme A biosynthetic process"/>
    <property type="evidence" value="ECO:0007669"/>
    <property type="project" value="TreeGrafter"/>
</dbReference>
<evidence type="ECO:0000256" key="6">
    <source>
        <dbReference type="ARBA" id="ARBA00023136"/>
    </source>
</evidence>
<sequence length="448" mass="48598">MTSSLLLRRSLAASSSSRVLRTSAYRRLVGHEERLVVRFSASSTTTTSTTSTDVAVEKSETTKSTSKSKAYADLAKARLSALVVATTGCGFLAAGGPFSAGVLSSCVVGTALCSSSAAAWNQILEVDRDKRMKRTQQRPLVQDTLTMGQAQTAATLWGVGGVSLLYVGTDPTTALLGASNILLYSGLYTWMKPRTIYNTWVGAVVGAIPPVMGWTAATGGSLLDIEAMLLGSTLFLWQMPHFFALSFMHRQDYARGGFAMVPVVEEQREANGNTDYSHTASLITRYAAYLSAIPFVSTLTGVTSSMFALEGLALNAYALHVAHKFSRDRTNANARKVFLTSLWYLPSFMMLFLLHNRVWDEEENTQKDAVREWISAQVHVVREMGRQVCIHEKAIMKQEDAHVPAEVTKLACPVALGQQKSREGVQVLQRRASQVAAVATASSTSSET</sequence>
<evidence type="ECO:0000256" key="5">
    <source>
        <dbReference type="ARBA" id="ARBA00023133"/>
    </source>
</evidence>
<dbReference type="NCBIfam" id="TIGR01473">
    <property type="entry name" value="cyoE_ctaB"/>
    <property type="match status" value="1"/>
</dbReference>
<dbReference type="FunFam" id="1.10.357.140:FF:000006">
    <property type="entry name" value="Protoheme IX farnesyltransferase, mitochondrial"/>
    <property type="match status" value="1"/>
</dbReference>
<evidence type="ECO:0000256" key="1">
    <source>
        <dbReference type="ARBA" id="ARBA00004141"/>
    </source>
</evidence>
<dbReference type="CDD" id="cd13957">
    <property type="entry name" value="PT_UbiA_Cox10"/>
    <property type="match status" value="1"/>
</dbReference>
<dbReference type="InterPro" id="IPR000537">
    <property type="entry name" value="UbiA_prenyltransferase"/>
</dbReference>
<keyword evidence="6 8" id="KW-0472">Membrane</keyword>
<dbReference type="Pfam" id="PF01040">
    <property type="entry name" value="UbiA"/>
    <property type="match status" value="1"/>
</dbReference>
<protein>
    <recommendedName>
        <fullName evidence="7">Heme O synthase</fullName>
    </recommendedName>
</protein>
<keyword evidence="3 8" id="KW-0812">Transmembrane</keyword>
<evidence type="ECO:0000313" key="9">
    <source>
        <dbReference type="EMBL" id="CAB9496904.1"/>
    </source>
</evidence>
<dbReference type="PANTHER" id="PTHR43448:SF2">
    <property type="entry name" value="PROTOHEME IX FARNESYLTRANSFERASE, MITOCHONDRIAL"/>
    <property type="match status" value="1"/>
</dbReference>
<dbReference type="GO" id="GO:0005739">
    <property type="term" value="C:mitochondrion"/>
    <property type="evidence" value="ECO:0007669"/>
    <property type="project" value="TreeGrafter"/>
</dbReference>
<dbReference type="OrthoDB" id="5211at2759"/>
<dbReference type="PANTHER" id="PTHR43448">
    <property type="entry name" value="PROTOHEME IX FARNESYLTRANSFERASE, MITOCHONDRIAL"/>
    <property type="match status" value="1"/>
</dbReference>
<dbReference type="Proteomes" id="UP001153069">
    <property type="component" value="Unassembled WGS sequence"/>
</dbReference>
<comment type="caution">
    <text evidence="9">The sequence shown here is derived from an EMBL/GenBank/DDBJ whole genome shotgun (WGS) entry which is preliminary data.</text>
</comment>
<dbReference type="Gene3D" id="1.10.357.140">
    <property type="entry name" value="UbiA prenyltransferase"/>
    <property type="match status" value="1"/>
</dbReference>
<reference evidence="9" key="1">
    <citation type="submission" date="2020-06" db="EMBL/GenBank/DDBJ databases">
        <authorList>
            <consortium name="Plant Systems Biology data submission"/>
        </authorList>
    </citation>
    <scope>NUCLEOTIDE SEQUENCE</scope>
    <source>
        <strain evidence="9">D6</strain>
    </source>
</reference>
<dbReference type="EMBL" id="CAICTM010000011">
    <property type="protein sequence ID" value="CAB9496904.1"/>
    <property type="molecule type" value="Genomic_DNA"/>
</dbReference>
<evidence type="ECO:0000256" key="3">
    <source>
        <dbReference type="ARBA" id="ARBA00022692"/>
    </source>
</evidence>